<reference evidence="1" key="1">
    <citation type="journal article" date="2019" name="bioRxiv">
        <title>The Genome of the Zebra Mussel, Dreissena polymorpha: A Resource for Invasive Species Research.</title>
        <authorList>
            <person name="McCartney M.A."/>
            <person name="Auch B."/>
            <person name="Kono T."/>
            <person name="Mallez S."/>
            <person name="Zhang Y."/>
            <person name="Obille A."/>
            <person name="Becker A."/>
            <person name="Abrahante J.E."/>
            <person name="Garbe J."/>
            <person name="Badalamenti J.P."/>
            <person name="Herman A."/>
            <person name="Mangelson H."/>
            <person name="Liachko I."/>
            <person name="Sullivan S."/>
            <person name="Sone E.D."/>
            <person name="Koren S."/>
            <person name="Silverstein K.A.T."/>
            <person name="Beckman K.B."/>
            <person name="Gohl D.M."/>
        </authorList>
    </citation>
    <scope>NUCLEOTIDE SEQUENCE</scope>
    <source>
        <strain evidence="1">Duluth1</strain>
        <tissue evidence="1">Whole animal</tissue>
    </source>
</reference>
<keyword evidence="2" id="KW-1185">Reference proteome</keyword>
<organism evidence="1 2">
    <name type="scientific">Dreissena polymorpha</name>
    <name type="common">Zebra mussel</name>
    <name type="synonym">Mytilus polymorpha</name>
    <dbReference type="NCBI Taxonomy" id="45954"/>
    <lineage>
        <taxon>Eukaryota</taxon>
        <taxon>Metazoa</taxon>
        <taxon>Spiralia</taxon>
        <taxon>Lophotrochozoa</taxon>
        <taxon>Mollusca</taxon>
        <taxon>Bivalvia</taxon>
        <taxon>Autobranchia</taxon>
        <taxon>Heteroconchia</taxon>
        <taxon>Euheterodonta</taxon>
        <taxon>Imparidentia</taxon>
        <taxon>Neoheterodontei</taxon>
        <taxon>Myida</taxon>
        <taxon>Dreissenoidea</taxon>
        <taxon>Dreissenidae</taxon>
        <taxon>Dreissena</taxon>
    </lineage>
</organism>
<dbReference type="Proteomes" id="UP000828390">
    <property type="component" value="Unassembled WGS sequence"/>
</dbReference>
<name>A0A9D4BUM4_DREPO</name>
<gene>
    <name evidence="1" type="ORF">DPMN_068950</name>
</gene>
<evidence type="ECO:0000313" key="1">
    <source>
        <dbReference type="EMBL" id="KAH3709487.1"/>
    </source>
</evidence>
<evidence type="ECO:0000313" key="2">
    <source>
        <dbReference type="Proteomes" id="UP000828390"/>
    </source>
</evidence>
<reference evidence="1" key="2">
    <citation type="submission" date="2020-11" db="EMBL/GenBank/DDBJ databases">
        <authorList>
            <person name="McCartney M.A."/>
            <person name="Auch B."/>
            <person name="Kono T."/>
            <person name="Mallez S."/>
            <person name="Becker A."/>
            <person name="Gohl D.M."/>
            <person name="Silverstein K.A.T."/>
            <person name="Koren S."/>
            <person name="Bechman K.B."/>
            <person name="Herman A."/>
            <person name="Abrahante J.E."/>
            <person name="Garbe J."/>
        </authorList>
    </citation>
    <scope>NUCLEOTIDE SEQUENCE</scope>
    <source>
        <strain evidence="1">Duluth1</strain>
        <tissue evidence="1">Whole animal</tissue>
    </source>
</reference>
<sequence>MLWVQSPARAQYFHINGNEATEKNCECENRSELFNRFWEGHVDAIHAVAGMSGS</sequence>
<proteinExistence type="predicted"/>
<dbReference type="EMBL" id="JAIWYP010000014">
    <property type="protein sequence ID" value="KAH3709487.1"/>
    <property type="molecule type" value="Genomic_DNA"/>
</dbReference>
<protein>
    <submittedName>
        <fullName evidence="1">Uncharacterized protein</fullName>
    </submittedName>
</protein>
<comment type="caution">
    <text evidence="1">The sequence shown here is derived from an EMBL/GenBank/DDBJ whole genome shotgun (WGS) entry which is preliminary data.</text>
</comment>
<accession>A0A9D4BUM4</accession>
<dbReference type="AlphaFoldDB" id="A0A9D4BUM4"/>